<gene>
    <name evidence="1" type="ORF">UC8_41700</name>
</gene>
<sequence length="260" mass="30123">MTESLHSDLADYVVRKSITRKTVQQKQHQIYNDSLRLSRAMASPNFTRVGKDDLQRMAKMYDAMFFDGMLLPLAKKEGLTFGWSARMTKNAGKTVTHYPAGYRRGDPRRFEIILSSSLLFQTFSDINRPVEVTGIMCKNRLQAMQRVLEHELVHLIEMLVWDDSSCSKSPFQKIANRFFGHTQHQHDLITQRERAARKFKIGVGTHVRFDYEGQALRGVVNRITRRATVLVPDAGGAMFNDGKRYRKYYVPLEHLRRHTS</sequence>
<organism evidence="1 2">
    <name type="scientific">Roseimaritima ulvae</name>
    <dbReference type="NCBI Taxonomy" id="980254"/>
    <lineage>
        <taxon>Bacteria</taxon>
        <taxon>Pseudomonadati</taxon>
        <taxon>Planctomycetota</taxon>
        <taxon>Planctomycetia</taxon>
        <taxon>Pirellulales</taxon>
        <taxon>Pirellulaceae</taxon>
        <taxon>Roseimaritima</taxon>
    </lineage>
</organism>
<evidence type="ECO:0000313" key="1">
    <source>
        <dbReference type="EMBL" id="QEG42137.1"/>
    </source>
</evidence>
<dbReference type="Proteomes" id="UP000325286">
    <property type="component" value="Chromosome"/>
</dbReference>
<evidence type="ECO:0000313" key="2">
    <source>
        <dbReference type="Proteomes" id="UP000325286"/>
    </source>
</evidence>
<protein>
    <recommendedName>
        <fullName evidence="3">SprT-like family protein</fullName>
    </recommendedName>
</protein>
<accession>A0A5B9QSP4</accession>
<evidence type="ECO:0008006" key="3">
    <source>
        <dbReference type="Google" id="ProtNLM"/>
    </source>
</evidence>
<dbReference type="OrthoDB" id="1900587at2"/>
<dbReference type="KEGG" id="rul:UC8_41700"/>
<dbReference type="EMBL" id="CP042914">
    <property type="protein sequence ID" value="QEG42137.1"/>
    <property type="molecule type" value="Genomic_DNA"/>
</dbReference>
<dbReference type="AlphaFoldDB" id="A0A5B9QSP4"/>
<reference evidence="1 2" key="1">
    <citation type="submission" date="2019-08" db="EMBL/GenBank/DDBJ databases">
        <title>Deep-cultivation of Planctomycetes and their phenomic and genomic characterization uncovers novel biology.</title>
        <authorList>
            <person name="Wiegand S."/>
            <person name="Jogler M."/>
            <person name="Boedeker C."/>
            <person name="Pinto D."/>
            <person name="Vollmers J."/>
            <person name="Rivas-Marin E."/>
            <person name="Kohn T."/>
            <person name="Peeters S.H."/>
            <person name="Heuer A."/>
            <person name="Rast P."/>
            <person name="Oberbeckmann S."/>
            <person name="Bunk B."/>
            <person name="Jeske O."/>
            <person name="Meyerdierks A."/>
            <person name="Storesund J.E."/>
            <person name="Kallscheuer N."/>
            <person name="Luecker S."/>
            <person name="Lage O.M."/>
            <person name="Pohl T."/>
            <person name="Merkel B.J."/>
            <person name="Hornburger P."/>
            <person name="Mueller R.-W."/>
            <person name="Bruemmer F."/>
            <person name="Labrenz M."/>
            <person name="Spormann A.M."/>
            <person name="Op den Camp H."/>
            <person name="Overmann J."/>
            <person name="Amann R."/>
            <person name="Jetten M.S.M."/>
            <person name="Mascher T."/>
            <person name="Medema M.H."/>
            <person name="Devos D.P."/>
            <person name="Kaster A.-K."/>
            <person name="Ovreas L."/>
            <person name="Rohde M."/>
            <person name="Galperin M.Y."/>
            <person name="Jogler C."/>
        </authorList>
    </citation>
    <scope>NUCLEOTIDE SEQUENCE [LARGE SCALE GENOMIC DNA]</scope>
    <source>
        <strain evidence="1 2">UC8</strain>
    </source>
</reference>
<name>A0A5B9QSP4_9BACT</name>
<keyword evidence="2" id="KW-1185">Reference proteome</keyword>
<dbReference type="RefSeq" id="WP_068142231.1">
    <property type="nucleotide sequence ID" value="NZ_CP042914.1"/>
</dbReference>
<proteinExistence type="predicted"/>